<accession>A0AAD7BAQ8</accession>
<sequence>MPPLVVHHDSPFAESDEPPPPVVVLLLHTDLEEPTSTSLLIHEDLTHAETMVKSVVFASEPSAIHTYPPTPTIIAAGIPRPLEMTKKSIEKHTGWDKKKASQIKVLFQDRAMVQEIYRRAAVQFPELALYNEHWATECILQAHLKNKTLGAKRALDKDVVATVEELGQRKLRSRIEPATEEIILGPAGVTPSAVDKNGSRLG</sequence>
<dbReference type="AlphaFoldDB" id="A0AAD7BAQ8"/>
<dbReference type="EMBL" id="JARKIF010000025">
    <property type="protein sequence ID" value="KAJ7615015.1"/>
    <property type="molecule type" value="Genomic_DNA"/>
</dbReference>
<proteinExistence type="predicted"/>
<dbReference type="Proteomes" id="UP001221142">
    <property type="component" value="Unassembled WGS sequence"/>
</dbReference>
<organism evidence="1 2">
    <name type="scientific">Roridomyces roridus</name>
    <dbReference type="NCBI Taxonomy" id="1738132"/>
    <lineage>
        <taxon>Eukaryota</taxon>
        <taxon>Fungi</taxon>
        <taxon>Dikarya</taxon>
        <taxon>Basidiomycota</taxon>
        <taxon>Agaricomycotina</taxon>
        <taxon>Agaricomycetes</taxon>
        <taxon>Agaricomycetidae</taxon>
        <taxon>Agaricales</taxon>
        <taxon>Marasmiineae</taxon>
        <taxon>Mycenaceae</taxon>
        <taxon>Roridomyces</taxon>
    </lineage>
</organism>
<reference evidence="1" key="1">
    <citation type="submission" date="2023-03" db="EMBL/GenBank/DDBJ databases">
        <title>Massive genome expansion in bonnet fungi (Mycena s.s.) driven by repeated elements and novel gene families across ecological guilds.</title>
        <authorList>
            <consortium name="Lawrence Berkeley National Laboratory"/>
            <person name="Harder C.B."/>
            <person name="Miyauchi S."/>
            <person name="Viragh M."/>
            <person name="Kuo A."/>
            <person name="Thoen E."/>
            <person name="Andreopoulos B."/>
            <person name="Lu D."/>
            <person name="Skrede I."/>
            <person name="Drula E."/>
            <person name="Henrissat B."/>
            <person name="Morin E."/>
            <person name="Kohler A."/>
            <person name="Barry K."/>
            <person name="LaButti K."/>
            <person name="Morin E."/>
            <person name="Salamov A."/>
            <person name="Lipzen A."/>
            <person name="Mereny Z."/>
            <person name="Hegedus B."/>
            <person name="Baldrian P."/>
            <person name="Stursova M."/>
            <person name="Weitz H."/>
            <person name="Taylor A."/>
            <person name="Grigoriev I.V."/>
            <person name="Nagy L.G."/>
            <person name="Martin F."/>
            <person name="Kauserud H."/>
        </authorList>
    </citation>
    <scope>NUCLEOTIDE SEQUENCE</scope>
    <source>
        <strain evidence="1">9284</strain>
    </source>
</reference>
<protein>
    <submittedName>
        <fullName evidence="1">Uncharacterized protein</fullName>
    </submittedName>
</protein>
<evidence type="ECO:0000313" key="1">
    <source>
        <dbReference type="EMBL" id="KAJ7615015.1"/>
    </source>
</evidence>
<keyword evidence="2" id="KW-1185">Reference proteome</keyword>
<comment type="caution">
    <text evidence="1">The sequence shown here is derived from an EMBL/GenBank/DDBJ whole genome shotgun (WGS) entry which is preliminary data.</text>
</comment>
<evidence type="ECO:0000313" key="2">
    <source>
        <dbReference type="Proteomes" id="UP001221142"/>
    </source>
</evidence>
<name>A0AAD7BAQ8_9AGAR</name>
<gene>
    <name evidence="1" type="ORF">FB45DRAFT_873869</name>
</gene>